<dbReference type="InterPro" id="IPR016024">
    <property type="entry name" value="ARM-type_fold"/>
</dbReference>
<evidence type="ECO:0000313" key="3">
    <source>
        <dbReference type="Proteomes" id="UP000179807"/>
    </source>
</evidence>
<dbReference type="GeneID" id="94825716"/>
<evidence type="ECO:0000256" key="1">
    <source>
        <dbReference type="SAM" id="MobiDB-lite"/>
    </source>
</evidence>
<reference evidence="2" key="1">
    <citation type="submission" date="2016-10" db="EMBL/GenBank/DDBJ databases">
        <authorList>
            <person name="Benchimol M."/>
            <person name="Almeida L.G."/>
            <person name="Vasconcelos A.T."/>
            <person name="Perreira-Neves A."/>
            <person name="Rosa I.A."/>
            <person name="Tasca T."/>
            <person name="Bogo M.R."/>
            <person name="de Souza W."/>
        </authorList>
    </citation>
    <scope>NUCLEOTIDE SEQUENCE [LARGE SCALE GENOMIC DNA]</scope>
    <source>
        <strain evidence="2">K</strain>
    </source>
</reference>
<accession>A0A1J4KU99</accession>
<feature type="compositionally biased region" description="Acidic residues" evidence="1">
    <location>
        <begin position="488"/>
        <end position="514"/>
    </location>
</feature>
<dbReference type="EMBL" id="MLAK01000325">
    <property type="protein sequence ID" value="OHT14714.1"/>
    <property type="molecule type" value="Genomic_DNA"/>
</dbReference>
<dbReference type="Proteomes" id="UP000179807">
    <property type="component" value="Unassembled WGS sequence"/>
</dbReference>
<dbReference type="SUPFAM" id="SSF48371">
    <property type="entry name" value="ARM repeat"/>
    <property type="match status" value="1"/>
</dbReference>
<sequence>MNETEIEYLANPKDRHFIRTLKNAAEIADSSNAEPIFQALLSNFDKKNKISTKTGHAILYAIASILQRPKCADVFVSSNFILDLPYGNPDYANIIFDIFHIVCKSDIDIFDDPVVEKFTQQISFNPTKSLTLIANYALHFEYIRHPYSLLDVLINKYNVFLFSECASQFISLLSYLCTEIPDYRKNRSQKCWTLLAQFIEVGEATLVKQAFNELFAISKDNELIHSCFSFLKVQQVVRHLKDKYLRDEVLSFIAVCADQFSNSDLISALVEEAKSDTKAALVLMKLVSQEGNAIFLLTDDAWMQEELPTFLDSLKIVFAALNHKKAQKIASKSRRLIPLLIKASETNKLQVIVMILGILQKIELSDKKIQIMSKYGLFKNVIRVTDALHSDVADKVMYSIFECVSKTGYTAELLALANLASGDIIKGSELKNEALLLVRQMVKYTECIKQLEKEKLIRYFKKIRDQKQIDEISQQIIKTLRQKLPDFDKEDENDNDEYSDEEDEEYYENETYSE</sequence>
<dbReference type="VEuPathDB" id="TrichDB:TRFO_02962"/>
<gene>
    <name evidence="2" type="ORF">TRFO_02962</name>
</gene>
<organism evidence="2 3">
    <name type="scientific">Tritrichomonas foetus</name>
    <dbReference type="NCBI Taxonomy" id="1144522"/>
    <lineage>
        <taxon>Eukaryota</taxon>
        <taxon>Metamonada</taxon>
        <taxon>Parabasalia</taxon>
        <taxon>Tritrichomonadida</taxon>
        <taxon>Tritrichomonadidae</taxon>
        <taxon>Tritrichomonas</taxon>
    </lineage>
</organism>
<feature type="region of interest" description="Disordered" evidence="1">
    <location>
        <begin position="483"/>
        <end position="514"/>
    </location>
</feature>
<protein>
    <submittedName>
        <fullName evidence="2">Uncharacterized protein</fullName>
    </submittedName>
</protein>
<keyword evidence="3" id="KW-1185">Reference proteome</keyword>
<evidence type="ECO:0000313" key="2">
    <source>
        <dbReference type="EMBL" id="OHT14714.1"/>
    </source>
</evidence>
<name>A0A1J4KU99_9EUKA</name>
<dbReference type="RefSeq" id="XP_068367850.1">
    <property type="nucleotide sequence ID" value="XM_068491012.1"/>
</dbReference>
<comment type="caution">
    <text evidence="2">The sequence shown here is derived from an EMBL/GenBank/DDBJ whole genome shotgun (WGS) entry which is preliminary data.</text>
</comment>
<dbReference type="AlphaFoldDB" id="A0A1J4KU99"/>
<proteinExistence type="predicted"/>